<evidence type="ECO:0000256" key="6">
    <source>
        <dbReference type="ARBA" id="ARBA00022989"/>
    </source>
</evidence>
<evidence type="ECO:0000256" key="9">
    <source>
        <dbReference type="ARBA" id="ARBA00023310"/>
    </source>
</evidence>
<feature type="coiled-coil region" evidence="14">
    <location>
        <begin position="34"/>
        <end position="61"/>
    </location>
</feature>
<comment type="caution">
    <text evidence="15">The sequence shown here is derived from an EMBL/GenBank/DDBJ whole genome shotgun (WGS) entry which is preliminary data.</text>
</comment>
<dbReference type="HAMAP" id="MF_01398">
    <property type="entry name" value="ATP_synth_b_bprime"/>
    <property type="match status" value="1"/>
</dbReference>
<keyword evidence="4 12" id="KW-0812">Transmembrane</keyword>
<organism evidence="15 16">
    <name type="scientific">Caproiciproducens galactitolivorans</name>
    <dbReference type="NCBI Taxonomy" id="642589"/>
    <lineage>
        <taxon>Bacteria</taxon>
        <taxon>Bacillati</taxon>
        <taxon>Bacillota</taxon>
        <taxon>Clostridia</taxon>
        <taxon>Eubacteriales</taxon>
        <taxon>Acutalibacteraceae</taxon>
        <taxon>Caproiciproducens</taxon>
    </lineage>
</organism>
<evidence type="ECO:0000256" key="1">
    <source>
        <dbReference type="ARBA" id="ARBA00005513"/>
    </source>
</evidence>
<dbReference type="PANTHER" id="PTHR33445">
    <property type="entry name" value="ATP SYNTHASE SUBUNIT B', CHLOROPLASTIC"/>
    <property type="match status" value="1"/>
</dbReference>
<comment type="function">
    <text evidence="10 12">F(1)F(0) ATP synthase produces ATP from ADP in the presence of a proton or sodium gradient. F-type ATPases consist of two structural domains, F(1) containing the extramembraneous catalytic core and F(0) containing the membrane proton channel, linked together by a central stalk and a peripheral stalk. During catalysis, ATP synthesis in the catalytic domain of F(1) is coupled via a rotary mechanism of the central stalk subunits to proton translocation.</text>
</comment>
<protein>
    <recommendedName>
        <fullName evidence="12">ATP synthase subunit b</fullName>
    </recommendedName>
    <alternativeName>
        <fullName evidence="12">ATP synthase F(0) sector subunit b</fullName>
    </alternativeName>
    <alternativeName>
        <fullName evidence="12">ATPase subunit I</fullName>
    </alternativeName>
    <alternativeName>
        <fullName evidence="12">F-type ATPase subunit b</fullName>
        <shortName evidence="12">F-ATPase subunit b</shortName>
    </alternativeName>
</protein>
<evidence type="ECO:0000313" key="15">
    <source>
        <dbReference type="EMBL" id="MCY1712975.1"/>
    </source>
</evidence>
<dbReference type="InterPro" id="IPR002146">
    <property type="entry name" value="ATP_synth_b/b'su_bac/chlpt"/>
</dbReference>
<evidence type="ECO:0000256" key="4">
    <source>
        <dbReference type="ARBA" id="ARBA00022692"/>
    </source>
</evidence>
<evidence type="ECO:0000256" key="12">
    <source>
        <dbReference type="HAMAP-Rule" id="MF_01398"/>
    </source>
</evidence>
<proteinExistence type="inferred from homology"/>
<comment type="subcellular location">
    <subcellularLocation>
        <location evidence="12">Cell membrane</location>
        <topology evidence="12">Single-pass membrane protein</topology>
    </subcellularLocation>
    <subcellularLocation>
        <location evidence="11">Endomembrane system</location>
        <topology evidence="11">Single-pass membrane protein</topology>
    </subcellularLocation>
</comment>
<evidence type="ECO:0000256" key="8">
    <source>
        <dbReference type="ARBA" id="ARBA00023136"/>
    </source>
</evidence>
<keyword evidence="9 12" id="KW-0066">ATP synthesis</keyword>
<dbReference type="RefSeq" id="WP_268056987.1">
    <property type="nucleotide sequence ID" value="NZ_JAPOHA010000002.1"/>
</dbReference>
<dbReference type="InterPro" id="IPR050059">
    <property type="entry name" value="ATP_synthase_B_chain"/>
</dbReference>
<keyword evidence="8 12" id="KW-0472">Membrane</keyword>
<dbReference type="NCBIfam" id="TIGR01144">
    <property type="entry name" value="ATP_synt_b"/>
    <property type="match status" value="1"/>
</dbReference>
<dbReference type="Pfam" id="PF00430">
    <property type="entry name" value="ATP-synt_B"/>
    <property type="match status" value="1"/>
</dbReference>
<evidence type="ECO:0000256" key="10">
    <source>
        <dbReference type="ARBA" id="ARBA00025198"/>
    </source>
</evidence>
<evidence type="ECO:0000256" key="14">
    <source>
        <dbReference type="SAM" id="Coils"/>
    </source>
</evidence>
<dbReference type="EMBL" id="JAPOHA010000002">
    <property type="protein sequence ID" value="MCY1712975.1"/>
    <property type="molecule type" value="Genomic_DNA"/>
</dbReference>
<keyword evidence="6 12" id="KW-1133">Transmembrane helix</keyword>
<evidence type="ECO:0000256" key="11">
    <source>
        <dbReference type="ARBA" id="ARBA00037847"/>
    </source>
</evidence>
<keyword evidence="5 12" id="KW-0375">Hydrogen ion transport</keyword>
<dbReference type="Proteomes" id="UP001082703">
    <property type="component" value="Unassembled WGS sequence"/>
</dbReference>
<comment type="similarity">
    <text evidence="1 12 13">Belongs to the ATPase B chain family.</text>
</comment>
<feature type="transmembrane region" description="Helical" evidence="12">
    <location>
        <begin position="7"/>
        <end position="25"/>
    </location>
</feature>
<keyword evidence="2 12" id="KW-0813">Transport</keyword>
<comment type="subunit">
    <text evidence="12">F-type ATPases have 2 components, F(1) - the catalytic core - and F(0) - the membrane proton channel. F(1) has five subunits: alpha(3), beta(3), gamma(1), delta(1), epsilon(1). F(0) has three main subunits: a(1), b(2) and c(10-14). The alpha and beta chains form an alternating ring which encloses part of the gamma chain. F(1) is attached to F(0) by a central stalk formed by the gamma and epsilon chains, while a peripheral stalk is formed by the delta and b chains.</text>
</comment>
<dbReference type="CDD" id="cd06503">
    <property type="entry name" value="ATP-synt_Fo_b"/>
    <property type="match status" value="1"/>
</dbReference>
<sequence length="169" mass="19555">MRALLRLDINFLFTILNLLILYFLMKKFLFNPVNNIMKKRKELLEQQFAEANSTRESAMELKGKYEEAVYSAKTLSEQIVLDAKARAKDEYDRIIKQSDEDAQKIFQKAKKDIAMERSKVLCKMEGEITDLAIAAATKIISEKSTAENDQKLYDHFLAEAGERYESNNN</sequence>
<keyword evidence="16" id="KW-1185">Reference proteome</keyword>
<reference evidence="15 16" key="1">
    <citation type="submission" date="2022-11" db="EMBL/GenBank/DDBJ databases">
        <authorList>
            <person name="Caiyu Z."/>
        </authorList>
    </citation>
    <scope>NUCLEOTIDE SEQUENCE [LARGE SCALE GENOMIC DNA]</scope>
    <source>
        <strain evidence="15 16">YR-4</strain>
    </source>
</reference>
<keyword evidence="7 12" id="KW-0406">Ion transport</keyword>
<name>A0ABT4BRK2_9FIRM</name>
<evidence type="ECO:0000256" key="13">
    <source>
        <dbReference type="RuleBase" id="RU003848"/>
    </source>
</evidence>
<evidence type="ECO:0000256" key="3">
    <source>
        <dbReference type="ARBA" id="ARBA00022547"/>
    </source>
</evidence>
<comment type="function">
    <text evidence="12">Component of the F(0) channel, it forms part of the peripheral stalk, linking F(1) to F(0).</text>
</comment>
<evidence type="ECO:0000256" key="5">
    <source>
        <dbReference type="ARBA" id="ARBA00022781"/>
    </source>
</evidence>
<keyword evidence="14" id="KW-0175">Coiled coil</keyword>
<keyword evidence="3 12" id="KW-0138">CF(0)</keyword>
<evidence type="ECO:0000256" key="2">
    <source>
        <dbReference type="ARBA" id="ARBA00022448"/>
    </source>
</evidence>
<gene>
    <name evidence="12 15" type="primary">atpF</name>
    <name evidence="15" type="ORF">OUY18_01725</name>
</gene>
<evidence type="ECO:0000313" key="16">
    <source>
        <dbReference type="Proteomes" id="UP001082703"/>
    </source>
</evidence>
<accession>A0ABT4BRK2</accession>
<dbReference type="PANTHER" id="PTHR33445:SF2">
    <property type="entry name" value="ATP SYNTHASE SUBUNIT B', CHLOROPLASTIC"/>
    <property type="match status" value="1"/>
</dbReference>
<keyword evidence="12" id="KW-1003">Cell membrane</keyword>
<dbReference type="InterPro" id="IPR005864">
    <property type="entry name" value="ATP_synth_F0_bsu_bac"/>
</dbReference>
<evidence type="ECO:0000256" key="7">
    <source>
        <dbReference type="ARBA" id="ARBA00023065"/>
    </source>
</evidence>